<keyword evidence="4" id="KW-0547">Nucleotide-binding</keyword>
<dbReference type="SMART" id="SM01362">
    <property type="entry name" value="DUF663"/>
    <property type="match status" value="1"/>
</dbReference>
<feature type="compositionally biased region" description="Acidic residues" evidence="11">
    <location>
        <begin position="642"/>
        <end position="666"/>
    </location>
</feature>
<feature type="region of interest" description="Disordered" evidence="11">
    <location>
        <begin position="1"/>
        <end position="70"/>
    </location>
</feature>
<comment type="caution">
    <text evidence="13">The sequence shown here is derived from an EMBL/GenBank/DDBJ whole genome shotgun (WGS) entry which is preliminary data.</text>
</comment>
<dbReference type="AlphaFoldDB" id="A0AAD7GMF5"/>
<feature type="compositionally biased region" description="Polar residues" evidence="11">
    <location>
        <begin position="467"/>
        <end position="476"/>
    </location>
</feature>
<keyword evidence="2" id="KW-0690">Ribosome biogenesis</keyword>
<dbReference type="GO" id="GO:0003924">
    <property type="term" value="F:GTPase activity"/>
    <property type="evidence" value="ECO:0007669"/>
    <property type="project" value="TreeGrafter"/>
</dbReference>
<sequence>MDDRPHKAHRPSQSGGKAEKKDKGKGKEKQHGFNEKAFAPKSGRRADKQGRRNVERDQTRLHVPLVNRTPDSEPPPVIIAIVGPPGVGKTTLLKSLVRRYTKQTLNEVKGPVTVVSGKKRRLTFIECNNDLNSMIDIGKIADLVLLMVDGSFGFEMETFEFLNVLQSHGFPKVIGILTHLDLIKKAATLKDTKKALKKRFWTEIYQGAKLFYLSGVLNGRYPDTEILNLSRFVSVMKFRPLVFRNAHPYLLADRIEDLTPREEVRLSKGKCDRTVTVYGYVRGTNLRQGTKVHIPGVGDLDMKSVTILGDPCPLPDADSEKRRKLSEKKKLLIHAPMSDIGGVMYDKDAVWINVPGSFTRGNADVPQGEGEQMVMDLQDAGATLEDGVAQSHIRLFGSSSKHLTVEAPVDDEESDGDEEDESGDEEEDESGIESGDASEDDDDDDDDEAAPNPHSTGRSSRRDVTRTLPTASTSKIQRADIEYAESDSDLGDEDEEEDMGRRFRMEDGDPLDIPSDDDMMDEDEDEDGEEDETAPRWKANLAAKAQAASSNSRRRKDWMKLIYSTELTPEEVLSGKEENPINVDGDDDDELFRFKNVPRKEEDDEVDSSKDTWKEEDLKKWEDDDMLDSIRGLFITGPAAEDGGEGEGYEDAEDAGGDFEDLEAGDDAPPPTTSEPLKAESSRAAALASKKEELKRKFDEQYDDPEASKVDFYTEKKDEISRQLQLNIDEFKDVPAEARALVEGFRPGTYVRIELVDVPCEMIEHFDPAYPIIVGGLLPAEERFGYVQVRIKRHRWYVKTLKTNDPLIFSLGWRRFQSVPIYSLDDHSIRMRMLKYTPEHMHCYATFYGPVSLPNTGFCAFNSLAADTPGFRVSATGVVLDIDRSVKIVKKIKLTGVPYKIFKNTAFVRDMFSTALEVAKFEGANIRTVSGIRGQVKKGLSKPDGAFRATFEDKVLKSDIIFLRAWYSIQPRKFYNPVTSLLLSDKSQWTGMRLTGQVRREEGIKTPLNVNSTYKRIERPERRFNPLIIPKKLQAALPYASKPRVMKPQRQQTYLQKRAVVMEPEERKAVALLQQIRALRKDQVARRKEKKSEKNAEHRKKVEKAEERKNEKVKERKKEVMRATGRKSKREAEAEEGRGSKRRKT</sequence>
<feature type="region of interest" description="Disordered" evidence="11">
    <location>
        <begin position="1082"/>
        <end position="1145"/>
    </location>
</feature>
<evidence type="ECO:0000256" key="9">
    <source>
        <dbReference type="ARBA" id="ARBA00049117"/>
    </source>
</evidence>
<dbReference type="Pfam" id="PF04950">
    <property type="entry name" value="RIBIOP_C"/>
    <property type="match status" value="1"/>
</dbReference>
<dbReference type="InterPro" id="IPR003593">
    <property type="entry name" value="AAA+_ATPase"/>
</dbReference>
<organism evidence="13 14">
    <name type="scientific">Mycena rosella</name>
    <name type="common">Pink bonnet</name>
    <name type="synonym">Agaricus rosellus</name>
    <dbReference type="NCBI Taxonomy" id="1033263"/>
    <lineage>
        <taxon>Eukaryota</taxon>
        <taxon>Fungi</taxon>
        <taxon>Dikarya</taxon>
        <taxon>Basidiomycota</taxon>
        <taxon>Agaricomycotina</taxon>
        <taxon>Agaricomycetes</taxon>
        <taxon>Agaricomycetidae</taxon>
        <taxon>Agaricales</taxon>
        <taxon>Marasmiineae</taxon>
        <taxon>Mycenaceae</taxon>
        <taxon>Mycena</taxon>
    </lineage>
</organism>
<dbReference type="Proteomes" id="UP001221757">
    <property type="component" value="Unassembled WGS sequence"/>
</dbReference>
<accession>A0AAD7GMF5</accession>
<dbReference type="PANTHER" id="PTHR12858">
    <property type="entry name" value="RIBOSOME BIOGENESIS PROTEIN"/>
    <property type="match status" value="1"/>
</dbReference>
<comment type="catalytic activity">
    <reaction evidence="9">
        <text>GTP + H2O = GDP + phosphate + H(+)</text>
        <dbReference type="Rhea" id="RHEA:19669"/>
        <dbReference type="ChEBI" id="CHEBI:15377"/>
        <dbReference type="ChEBI" id="CHEBI:15378"/>
        <dbReference type="ChEBI" id="CHEBI:37565"/>
        <dbReference type="ChEBI" id="CHEBI:43474"/>
        <dbReference type="ChEBI" id="CHEBI:58189"/>
    </reaction>
    <physiologicalReaction direction="left-to-right" evidence="9">
        <dbReference type="Rhea" id="RHEA:19670"/>
    </physiologicalReaction>
</comment>
<evidence type="ECO:0000256" key="6">
    <source>
        <dbReference type="ARBA" id="ARBA00022840"/>
    </source>
</evidence>
<dbReference type="InterPro" id="IPR030387">
    <property type="entry name" value="G_Bms1/Tsr1_dom"/>
</dbReference>
<feature type="compositionally biased region" description="Basic residues" evidence="11">
    <location>
        <begin position="1"/>
        <end position="10"/>
    </location>
</feature>
<dbReference type="Gene3D" id="3.40.50.300">
    <property type="entry name" value="P-loop containing nucleotide triphosphate hydrolases"/>
    <property type="match status" value="1"/>
</dbReference>
<feature type="compositionally biased region" description="Acidic residues" evidence="11">
    <location>
        <begin position="408"/>
        <end position="449"/>
    </location>
</feature>
<feature type="compositionally biased region" description="Basic and acidic residues" evidence="11">
    <location>
        <begin position="1103"/>
        <end position="1121"/>
    </location>
</feature>
<feature type="region of interest" description="Disordered" evidence="11">
    <location>
        <begin position="399"/>
        <end position="554"/>
    </location>
</feature>
<keyword evidence="3" id="KW-0597">Phosphoprotein</keyword>
<feature type="compositionally biased region" description="Basic and acidic residues" evidence="11">
    <location>
        <begin position="44"/>
        <end position="60"/>
    </location>
</feature>
<feature type="compositionally biased region" description="Basic and acidic residues" evidence="11">
    <location>
        <begin position="17"/>
        <end position="34"/>
    </location>
</feature>
<dbReference type="SUPFAM" id="SSF52540">
    <property type="entry name" value="P-loop containing nucleoside triphosphate hydrolases"/>
    <property type="match status" value="1"/>
</dbReference>
<feature type="region of interest" description="Disordered" evidence="11">
    <location>
        <begin position="573"/>
        <end position="621"/>
    </location>
</feature>
<dbReference type="GO" id="GO:0034511">
    <property type="term" value="F:U3 snoRNA binding"/>
    <property type="evidence" value="ECO:0007669"/>
    <property type="project" value="TreeGrafter"/>
</dbReference>
<dbReference type="Pfam" id="PF08142">
    <property type="entry name" value="AARP2CN"/>
    <property type="match status" value="1"/>
</dbReference>
<keyword evidence="5" id="KW-0378">Hydrolase</keyword>
<dbReference type="CDD" id="cd01882">
    <property type="entry name" value="BMS1"/>
    <property type="match status" value="1"/>
</dbReference>
<evidence type="ECO:0000256" key="10">
    <source>
        <dbReference type="ARBA" id="ARBA00061391"/>
    </source>
</evidence>
<dbReference type="GO" id="GO:0005524">
    <property type="term" value="F:ATP binding"/>
    <property type="evidence" value="ECO:0007669"/>
    <property type="project" value="UniProtKB-KW"/>
</dbReference>
<dbReference type="GO" id="GO:0030686">
    <property type="term" value="C:90S preribosome"/>
    <property type="evidence" value="ECO:0007669"/>
    <property type="project" value="TreeGrafter"/>
</dbReference>
<evidence type="ECO:0000256" key="4">
    <source>
        <dbReference type="ARBA" id="ARBA00022741"/>
    </source>
</evidence>
<feature type="compositionally biased region" description="Basic and acidic residues" evidence="11">
    <location>
        <begin position="1130"/>
        <end position="1139"/>
    </location>
</feature>
<feature type="domain" description="Bms1-type G" evidence="12">
    <location>
        <begin position="75"/>
        <end position="239"/>
    </location>
</feature>
<dbReference type="GO" id="GO:0000462">
    <property type="term" value="P:maturation of SSU-rRNA from tricistronic rRNA transcript (SSU-rRNA, 5.8S rRNA, LSU-rRNA)"/>
    <property type="evidence" value="ECO:0007669"/>
    <property type="project" value="TreeGrafter"/>
</dbReference>
<evidence type="ECO:0000256" key="11">
    <source>
        <dbReference type="SAM" id="MobiDB-lite"/>
    </source>
</evidence>
<proteinExistence type="inferred from homology"/>
<dbReference type="InterPro" id="IPR027417">
    <property type="entry name" value="P-loop_NTPase"/>
</dbReference>
<comment type="subcellular location">
    <subcellularLocation>
        <location evidence="1">Nucleus</location>
        <location evidence="1">Nucleolus</location>
    </subcellularLocation>
</comment>
<dbReference type="SMART" id="SM00382">
    <property type="entry name" value="AAA"/>
    <property type="match status" value="1"/>
</dbReference>
<dbReference type="PROSITE" id="PS51714">
    <property type="entry name" value="G_BMS1"/>
    <property type="match status" value="1"/>
</dbReference>
<evidence type="ECO:0000256" key="2">
    <source>
        <dbReference type="ARBA" id="ARBA00022517"/>
    </source>
</evidence>
<evidence type="ECO:0000256" key="3">
    <source>
        <dbReference type="ARBA" id="ARBA00022553"/>
    </source>
</evidence>
<feature type="compositionally biased region" description="Acidic residues" evidence="11">
    <location>
        <begin position="508"/>
        <end position="532"/>
    </location>
</feature>
<comment type="similarity">
    <text evidence="10">Belongs to the TRAFAC class translation factor GTPase superfamily. Bms1-like GTPase family. BMS1 subfamily.</text>
</comment>
<dbReference type="GO" id="GO:0005654">
    <property type="term" value="C:nucleoplasm"/>
    <property type="evidence" value="ECO:0007669"/>
    <property type="project" value="UniProtKB-ARBA"/>
</dbReference>
<feature type="compositionally biased region" description="Basic and acidic residues" evidence="11">
    <location>
        <begin position="607"/>
        <end position="621"/>
    </location>
</feature>
<dbReference type="GO" id="GO:0000479">
    <property type="term" value="P:endonucleolytic cleavage of tricistronic rRNA transcript (SSU-rRNA, 5.8S rRNA, LSU-rRNA)"/>
    <property type="evidence" value="ECO:0007669"/>
    <property type="project" value="TreeGrafter"/>
</dbReference>
<dbReference type="GO" id="GO:0005525">
    <property type="term" value="F:GTP binding"/>
    <property type="evidence" value="ECO:0007669"/>
    <property type="project" value="UniProtKB-KW"/>
</dbReference>
<gene>
    <name evidence="13" type="ORF">B0H17DRAFT_414366</name>
</gene>
<dbReference type="Pfam" id="PF22298">
    <property type="entry name" value="Tsr1_G-like"/>
    <property type="match status" value="1"/>
</dbReference>
<dbReference type="GO" id="GO:0032040">
    <property type="term" value="C:small-subunit processome"/>
    <property type="evidence" value="ECO:0007669"/>
    <property type="project" value="UniProtKB-ARBA"/>
</dbReference>
<evidence type="ECO:0000259" key="12">
    <source>
        <dbReference type="PROSITE" id="PS51714"/>
    </source>
</evidence>
<dbReference type="SMART" id="SM00785">
    <property type="entry name" value="AARP2CN"/>
    <property type="match status" value="1"/>
</dbReference>
<evidence type="ECO:0000256" key="7">
    <source>
        <dbReference type="ARBA" id="ARBA00023134"/>
    </source>
</evidence>
<dbReference type="PANTHER" id="PTHR12858:SF2">
    <property type="entry name" value="RIBOSOME BIOGENESIS PROTEIN BMS1 HOMOLOG"/>
    <property type="match status" value="1"/>
</dbReference>
<evidence type="ECO:0000256" key="5">
    <source>
        <dbReference type="ARBA" id="ARBA00022801"/>
    </source>
</evidence>
<keyword evidence="7" id="KW-0342">GTP-binding</keyword>
<dbReference type="InterPro" id="IPR012948">
    <property type="entry name" value="AARP2CN"/>
</dbReference>
<evidence type="ECO:0000313" key="13">
    <source>
        <dbReference type="EMBL" id="KAJ7696011.1"/>
    </source>
</evidence>
<feature type="compositionally biased region" description="Basic and acidic residues" evidence="11">
    <location>
        <begin position="1082"/>
        <end position="1096"/>
    </location>
</feature>
<keyword evidence="6" id="KW-0067">ATP-binding</keyword>
<name>A0AAD7GMF5_MYCRO</name>
<dbReference type="EMBL" id="JARKIE010000036">
    <property type="protein sequence ID" value="KAJ7696011.1"/>
    <property type="molecule type" value="Genomic_DNA"/>
</dbReference>
<protein>
    <recommendedName>
        <fullName evidence="12">Bms1-type G domain-containing protein</fullName>
    </recommendedName>
</protein>
<evidence type="ECO:0000256" key="8">
    <source>
        <dbReference type="ARBA" id="ARBA00023242"/>
    </source>
</evidence>
<dbReference type="InterPro" id="IPR007034">
    <property type="entry name" value="BMS1_TSR1_C"/>
</dbReference>
<dbReference type="InterPro" id="IPR039761">
    <property type="entry name" value="Bms1/Tsr1"/>
</dbReference>
<evidence type="ECO:0000313" key="14">
    <source>
        <dbReference type="Proteomes" id="UP001221757"/>
    </source>
</evidence>
<dbReference type="InterPro" id="IPR037875">
    <property type="entry name" value="Bms1_N"/>
</dbReference>
<keyword evidence="8" id="KW-0539">Nucleus</keyword>
<feature type="compositionally biased region" description="Low complexity" evidence="11">
    <location>
        <begin position="538"/>
        <end position="551"/>
    </location>
</feature>
<feature type="region of interest" description="Disordered" evidence="11">
    <location>
        <begin position="634"/>
        <end position="685"/>
    </location>
</feature>
<reference evidence="13" key="1">
    <citation type="submission" date="2023-03" db="EMBL/GenBank/DDBJ databases">
        <title>Massive genome expansion in bonnet fungi (Mycena s.s.) driven by repeated elements and novel gene families across ecological guilds.</title>
        <authorList>
            <consortium name="Lawrence Berkeley National Laboratory"/>
            <person name="Harder C.B."/>
            <person name="Miyauchi S."/>
            <person name="Viragh M."/>
            <person name="Kuo A."/>
            <person name="Thoen E."/>
            <person name="Andreopoulos B."/>
            <person name="Lu D."/>
            <person name="Skrede I."/>
            <person name="Drula E."/>
            <person name="Henrissat B."/>
            <person name="Morin E."/>
            <person name="Kohler A."/>
            <person name="Barry K."/>
            <person name="LaButti K."/>
            <person name="Morin E."/>
            <person name="Salamov A."/>
            <person name="Lipzen A."/>
            <person name="Mereny Z."/>
            <person name="Hegedus B."/>
            <person name="Baldrian P."/>
            <person name="Stursova M."/>
            <person name="Weitz H."/>
            <person name="Taylor A."/>
            <person name="Grigoriev I.V."/>
            <person name="Nagy L.G."/>
            <person name="Martin F."/>
            <person name="Kauserud H."/>
        </authorList>
    </citation>
    <scope>NUCLEOTIDE SEQUENCE</scope>
    <source>
        <strain evidence="13">CBHHK067</strain>
    </source>
</reference>
<feature type="compositionally biased region" description="Acidic residues" evidence="11">
    <location>
        <begin position="482"/>
        <end position="498"/>
    </location>
</feature>
<evidence type="ECO:0000256" key="1">
    <source>
        <dbReference type="ARBA" id="ARBA00004604"/>
    </source>
</evidence>
<dbReference type="FunFam" id="3.40.50.300:FF:000105">
    <property type="entry name" value="BMS1 ribosome biogenesis factor"/>
    <property type="match status" value="1"/>
</dbReference>
<keyword evidence="14" id="KW-1185">Reference proteome</keyword>